<dbReference type="Proteomes" id="UP001213623">
    <property type="component" value="Chromosome 3"/>
</dbReference>
<dbReference type="PANTHER" id="PTHR11802:SF452">
    <property type="entry name" value="CARBOXYPEPTIDASE"/>
    <property type="match status" value="1"/>
</dbReference>
<dbReference type="SUPFAM" id="SSF53474">
    <property type="entry name" value="alpha/beta-Hydrolases"/>
    <property type="match status" value="1"/>
</dbReference>
<gene>
    <name evidence="9" type="ORF">MNAN1_001942</name>
</gene>
<keyword evidence="2 8" id="KW-0121">Carboxypeptidase</keyword>
<keyword evidence="3 8" id="KW-0645">Protease</keyword>
<accession>A0AAF0EK27</accession>
<dbReference type="GO" id="GO:0004185">
    <property type="term" value="F:serine-type carboxypeptidase activity"/>
    <property type="evidence" value="ECO:0007669"/>
    <property type="project" value="UniProtKB-UniRule"/>
</dbReference>
<reference evidence="9" key="1">
    <citation type="submission" date="2023-03" db="EMBL/GenBank/DDBJ databases">
        <title>Mating type loci evolution in Malassezia.</title>
        <authorList>
            <person name="Coelho M.A."/>
        </authorList>
    </citation>
    <scope>NUCLEOTIDE SEQUENCE</scope>
    <source>
        <strain evidence="9">CBS 9557</strain>
    </source>
</reference>
<evidence type="ECO:0000256" key="3">
    <source>
        <dbReference type="ARBA" id="ARBA00022670"/>
    </source>
</evidence>
<protein>
    <recommendedName>
        <fullName evidence="8">Carboxypeptidase</fullName>
        <ecNumber evidence="8">3.4.16.-</ecNumber>
    </recommendedName>
</protein>
<evidence type="ECO:0000256" key="4">
    <source>
        <dbReference type="ARBA" id="ARBA00022801"/>
    </source>
</evidence>
<dbReference type="Gene3D" id="3.40.50.1820">
    <property type="entry name" value="alpha/beta hydrolase"/>
    <property type="match status" value="1"/>
</dbReference>
<dbReference type="PANTHER" id="PTHR11802">
    <property type="entry name" value="SERINE PROTEASE FAMILY S10 SERINE CARBOXYPEPTIDASE"/>
    <property type="match status" value="1"/>
</dbReference>
<feature type="chain" id="PRO_5041783350" description="Carboxypeptidase" evidence="8">
    <location>
        <begin position="20"/>
        <end position="549"/>
    </location>
</feature>
<evidence type="ECO:0000313" key="10">
    <source>
        <dbReference type="Proteomes" id="UP001213623"/>
    </source>
</evidence>
<keyword evidence="5" id="KW-0325">Glycoprotein</keyword>
<dbReference type="GO" id="GO:0000324">
    <property type="term" value="C:fungal-type vacuole"/>
    <property type="evidence" value="ECO:0007669"/>
    <property type="project" value="TreeGrafter"/>
</dbReference>
<dbReference type="Pfam" id="PF00450">
    <property type="entry name" value="Peptidase_S10"/>
    <property type="match status" value="1"/>
</dbReference>
<dbReference type="InterPro" id="IPR018202">
    <property type="entry name" value="Ser_caboxypep_ser_AS"/>
</dbReference>
<dbReference type="AlphaFoldDB" id="A0AAF0EK27"/>
<dbReference type="InterPro" id="IPR001563">
    <property type="entry name" value="Peptidase_S10"/>
</dbReference>
<evidence type="ECO:0000256" key="5">
    <source>
        <dbReference type="ARBA" id="ARBA00023180"/>
    </source>
</evidence>
<comment type="similarity">
    <text evidence="1 8">Belongs to the peptidase S10 family.</text>
</comment>
<evidence type="ECO:0000256" key="2">
    <source>
        <dbReference type="ARBA" id="ARBA00022645"/>
    </source>
</evidence>
<dbReference type="GO" id="GO:0006508">
    <property type="term" value="P:proteolysis"/>
    <property type="evidence" value="ECO:0007669"/>
    <property type="project" value="UniProtKB-KW"/>
</dbReference>
<dbReference type="Gene3D" id="1.10.287.410">
    <property type="match status" value="1"/>
</dbReference>
<dbReference type="PRINTS" id="PR00724">
    <property type="entry name" value="CRBOXYPTASEC"/>
</dbReference>
<feature type="signal peptide" evidence="8">
    <location>
        <begin position="1"/>
        <end position="19"/>
    </location>
</feature>
<comment type="catalytic activity">
    <reaction evidence="6">
        <text>a diacylglycerol + H2O = a monoacylglycerol + a fatty acid + H(+)</text>
        <dbReference type="Rhea" id="RHEA:32731"/>
        <dbReference type="ChEBI" id="CHEBI:15377"/>
        <dbReference type="ChEBI" id="CHEBI:15378"/>
        <dbReference type="ChEBI" id="CHEBI:17408"/>
        <dbReference type="ChEBI" id="CHEBI:18035"/>
        <dbReference type="ChEBI" id="CHEBI:28868"/>
    </reaction>
</comment>
<keyword evidence="10" id="KW-1185">Reference proteome</keyword>
<dbReference type="PROSITE" id="PS00131">
    <property type="entry name" value="CARBOXYPEPT_SER_SER"/>
    <property type="match status" value="1"/>
</dbReference>
<comment type="catalytic activity">
    <reaction evidence="7">
        <text>a monoacylglycerol + H2O = glycerol + a fatty acid + H(+)</text>
        <dbReference type="Rhea" id="RHEA:15245"/>
        <dbReference type="ChEBI" id="CHEBI:15377"/>
        <dbReference type="ChEBI" id="CHEBI:15378"/>
        <dbReference type="ChEBI" id="CHEBI:17408"/>
        <dbReference type="ChEBI" id="CHEBI:17754"/>
        <dbReference type="ChEBI" id="CHEBI:28868"/>
    </reaction>
</comment>
<evidence type="ECO:0000256" key="8">
    <source>
        <dbReference type="RuleBase" id="RU361156"/>
    </source>
</evidence>
<evidence type="ECO:0000256" key="6">
    <source>
        <dbReference type="ARBA" id="ARBA00047591"/>
    </source>
</evidence>
<sequence length="549" mass="60853">MARLAVLASVLLLSLCAHAHFAMLDVMMDRVLSSAQQVFHLLDPPSSAPSGPLHEWLPHQAEKAINWLTMGVETTGGIAYQKLVHPSFPEYKLRIAMDDKDPKPAKFCDPDVKQIKGYLDIREDAHLWFIFFESRSNPTEDPLVLWLNGGPGCSSSTGMLFELGPCWVSEQGFNTEYNAYSWNSKANLLFLDQPLQVGYSYSDRKERINNSDKSAEDVYAFLQLFFARYPKYALLPFTVAAESYGGHYAPHIGAEIHRRNKELASAPESTALPIRLETLMIGNGLTDPKVQFPSVVEYACSPKNKYRLFEPDSAVCEQLEKKSQVCSMLIDMCSKFDSPLSCVPAGLYCWGSLYGPAQDTGVNLYDVRRKCDREADGSLCYPEMGYIETLLNTPQIKSQLGVPAEVEFQSCNMEVNADFMMQGDSMRNSALLLEPLLADGVRVLAYAGEADFMCNAIGIHDWILDFPNVFHEAINNATQTPLYAVGGHGSKPRQVGYAIQAGEGAGNLTFAWIQRAGHMVPHDQPAVALSLLNAWLANEPLGTQVVDRV</sequence>
<organism evidence="9 10">
    <name type="scientific">Malassezia nana</name>
    <dbReference type="NCBI Taxonomy" id="180528"/>
    <lineage>
        <taxon>Eukaryota</taxon>
        <taxon>Fungi</taxon>
        <taxon>Dikarya</taxon>
        <taxon>Basidiomycota</taxon>
        <taxon>Ustilaginomycotina</taxon>
        <taxon>Malasseziomycetes</taxon>
        <taxon>Malasseziales</taxon>
        <taxon>Malasseziaceae</taxon>
        <taxon>Malassezia</taxon>
    </lineage>
</organism>
<evidence type="ECO:0000313" key="9">
    <source>
        <dbReference type="EMBL" id="WFD26953.1"/>
    </source>
</evidence>
<evidence type="ECO:0000256" key="1">
    <source>
        <dbReference type="ARBA" id="ARBA00009431"/>
    </source>
</evidence>
<evidence type="ECO:0000256" key="7">
    <source>
        <dbReference type="ARBA" id="ARBA00048461"/>
    </source>
</evidence>
<proteinExistence type="inferred from homology"/>
<dbReference type="InterPro" id="IPR029058">
    <property type="entry name" value="AB_hydrolase_fold"/>
</dbReference>
<dbReference type="EC" id="3.4.16.-" evidence="8"/>
<dbReference type="EMBL" id="CP119894">
    <property type="protein sequence ID" value="WFD26953.1"/>
    <property type="molecule type" value="Genomic_DNA"/>
</dbReference>
<keyword evidence="8" id="KW-0732">Signal</keyword>
<name>A0AAF0EK27_9BASI</name>
<keyword evidence="4 8" id="KW-0378">Hydrolase</keyword>